<evidence type="ECO:0000256" key="7">
    <source>
        <dbReference type="SAM" id="MobiDB-lite"/>
    </source>
</evidence>
<dbReference type="Pfam" id="PF16534">
    <property type="entry name" value="ULD"/>
    <property type="match status" value="1"/>
</dbReference>
<dbReference type="EMBL" id="JARBDR010000018">
    <property type="protein sequence ID" value="KAJ8322372.1"/>
    <property type="molecule type" value="Genomic_DNA"/>
</dbReference>
<feature type="compositionally biased region" description="Polar residues" evidence="7">
    <location>
        <begin position="274"/>
        <end position="297"/>
    </location>
</feature>
<dbReference type="Proteomes" id="UP001217089">
    <property type="component" value="Unassembled WGS sequence"/>
</dbReference>
<sequence>MQHLQYKHTDLVHVYIVPSSSQNNDKMDFHAAMETFAEAWVAANTPTAVNTDTQNPKPAQTEELPTLVNKDPNKLVEPVPGPPHGHSTDSSSSGAKSIPIHCVIEQTSGPVTFESNEGASHTTVELDSYAILPSTTLFSAIQIKNWKPLLFDVITNDTKATIEDILGELTQVATLRIRLCSKSKLSTTDEVKDKLLQLLLTQSQGLLVNSGCPIEKTLLSSISKGETYDNLSPEVRRAFDKWYEQQINKQSEKMPEQKEMPRPAHDTPVDRSLVRNSHTPPSDLSTNRQHIPSSAPSLTPPLMPHGKTRMRTSFDPENEIPRLQKWFSDNQHPTREQMIHYLDELNRLDSRKGRRPLDLTNIIYWFKNARAAHRRASKNYDDSSFEMEEGLEGSPGAVDSNLPYLPNKNAVYIVPYPFHGPYMSNNLPHDSKEPCDLSQSRKSTSTPIPASSPAPVKQEPYSQENNPLPEDTPCKRLEDETVENEDHENFNNQSNVKYDEQSEDNFEDQKENGNTEEKMEVNHNGQKEALSGESQNVPPVKKEDTENSETCSNHLLNGALNDEKRLINDDS</sequence>
<dbReference type="InterPro" id="IPR001356">
    <property type="entry name" value="HD"/>
</dbReference>
<comment type="caution">
    <text evidence="10">The sequence shown here is derived from an EMBL/GenBank/DDBJ whole genome shotgun (WGS) entry which is preliminary data.</text>
</comment>
<protein>
    <submittedName>
        <fullName evidence="10">Uncharacterized protein</fullName>
    </submittedName>
</protein>
<dbReference type="SUPFAM" id="SSF46689">
    <property type="entry name" value="Homeodomain-like"/>
    <property type="match status" value="1"/>
</dbReference>
<feature type="compositionally biased region" description="Basic and acidic residues" evidence="7">
    <location>
        <begin position="561"/>
        <end position="571"/>
    </location>
</feature>
<evidence type="ECO:0000256" key="2">
    <source>
        <dbReference type="ARBA" id="ARBA00022843"/>
    </source>
</evidence>
<evidence type="ECO:0000256" key="5">
    <source>
        <dbReference type="ARBA" id="ARBA00023242"/>
    </source>
</evidence>
<keyword evidence="5 6" id="KW-0539">Nucleus</keyword>
<feature type="domain" description="Homeobox" evidence="8">
    <location>
        <begin position="306"/>
        <end position="376"/>
    </location>
</feature>
<dbReference type="Gene3D" id="1.10.260.70">
    <property type="entry name" value="SATB, CULT domain"/>
    <property type="match status" value="1"/>
</dbReference>
<feature type="compositionally biased region" description="Basic and acidic residues" evidence="7">
    <location>
        <begin position="507"/>
        <end position="521"/>
    </location>
</feature>
<keyword evidence="1" id="KW-0677">Repeat</keyword>
<dbReference type="PROSITE" id="PS50071">
    <property type="entry name" value="HOMEOBOX_2"/>
    <property type="match status" value="1"/>
</dbReference>
<evidence type="ECO:0000313" key="10">
    <source>
        <dbReference type="EMBL" id="KAJ8322372.1"/>
    </source>
</evidence>
<evidence type="ECO:0000259" key="8">
    <source>
        <dbReference type="PROSITE" id="PS50071"/>
    </source>
</evidence>
<evidence type="ECO:0000313" key="11">
    <source>
        <dbReference type="Proteomes" id="UP001217089"/>
    </source>
</evidence>
<feature type="region of interest" description="Disordered" evidence="7">
    <location>
        <begin position="425"/>
        <end position="571"/>
    </location>
</feature>
<dbReference type="SMART" id="SM00389">
    <property type="entry name" value="HOX"/>
    <property type="match status" value="1"/>
</dbReference>
<dbReference type="InterPro" id="IPR038224">
    <property type="entry name" value="SATB_ULD_sf"/>
</dbReference>
<dbReference type="InterPro" id="IPR009057">
    <property type="entry name" value="Homeodomain-like_sf"/>
</dbReference>
<dbReference type="CDD" id="cd00086">
    <property type="entry name" value="homeodomain"/>
    <property type="match status" value="1"/>
</dbReference>
<comment type="subcellular location">
    <subcellularLocation>
        <location evidence="6">Nucleus</location>
    </subcellularLocation>
</comment>
<evidence type="ECO:0000259" key="9">
    <source>
        <dbReference type="PROSITE" id="PS51982"/>
    </source>
</evidence>
<dbReference type="PANTHER" id="PTHR15116:SF16">
    <property type="entry name" value="DEFECTIVE PROVENTRICULUS, ISOFORM A"/>
    <property type="match status" value="1"/>
</dbReference>
<feature type="region of interest" description="Disordered" evidence="7">
    <location>
        <begin position="250"/>
        <end position="309"/>
    </location>
</feature>
<organism evidence="10 11">
    <name type="scientific">Tegillarca granosa</name>
    <name type="common">Malaysian cockle</name>
    <name type="synonym">Anadara granosa</name>
    <dbReference type="NCBI Taxonomy" id="220873"/>
    <lineage>
        <taxon>Eukaryota</taxon>
        <taxon>Metazoa</taxon>
        <taxon>Spiralia</taxon>
        <taxon>Lophotrochozoa</taxon>
        <taxon>Mollusca</taxon>
        <taxon>Bivalvia</taxon>
        <taxon>Autobranchia</taxon>
        <taxon>Pteriomorphia</taxon>
        <taxon>Arcoida</taxon>
        <taxon>Arcoidea</taxon>
        <taxon>Arcidae</taxon>
        <taxon>Tegillarca</taxon>
    </lineage>
</organism>
<dbReference type="InterPro" id="IPR039673">
    <property type="entry name" value="SATB1/SATB2"/>
</dbReference>
<feature type="region of interest" description="Disordered" evidence="7">
    <location>
        <begin position="69"/>
        <end position="95"/>
    </location>
</feature>
<dbReference type="PROSITE" id="PS51982">
    <property type="entry name" value="CMP"/>
    <property type="match status" value="1"/>
</dbReference>
<dbReference type="Gene3D" id="1.10.10.60">
    <property type="entry name" value="Homeodomain-like"/>
    <property type="match status" value="1"/>
</dbReference>
<dbReference type="InterPro" id="IPR032392">
    <property type="entry name" value="ULD"/>
</dbReference>
<keyword evidence="2" id="KW-0832">Ubl conjugation</keyword>
<gene>
    <name evidence="10" type="ORF">KUTeg_000843</name>
</gene>
<dbReference type="Gene3D" id="3.10.20.710">
    <property type="entry name" value="SATB, ubiquitin-like oligomerisation domain"/>
    <property type="match status" value="2"/>
</dbReference>
<accession>A0ABQ9FYP9</accession>
<dbReference type="InterPro" id="IPR038216">
    <property type="entry name" value="SATB_CUTL_sf"/>
</dbReference>
<feature type="domain" description="CMP" evidence="9">
    <location>
        <begin position="80"/>
        <end position="181"/>
    </location>
</feature>
<evidence type="ECO:0000256" key="6">
    <source>
        <dbReference type="PROSITE-ProRule" id="PRU00108"/>
    </source>
</evidence>
<evidence type="ECO:0000256" key="1">
    <source>
        <dbReference type="ARBA" id="ARBA00022737"/>
    </source>
</evidence>
<reference evidence="10 11" key="1">
    <citation type="submission" date="2022-12" db="EMBL/GenBank/DDBJ databases">
        <title>Chromosome-level genome of Tegillarca granosa.</title>
        <authorList>
            <person name="Kim J."/>
        </authorList>
    </citation>
    <scope>NUCLEOTIDE SEQUENCE [LARGE SCALE GENOMIC DNA]</scope>
    <source>
        <strain evidence="10">Teg-2019</strain>
        <tissue evidence="10">Adductor muscle</tissue>
    </source>
</reference>
<name>A0ABQ9FYP9_TEGGR</name>
<keyword evidence="11" id="KW-1185">Reference proteome</keyword>
<dbReference type="PANTHER" id="PTHR15116">
    <property type="entry name" value="DNA-BINDING PROTEIN SATB FAMILY MEMBER"/>
    <property type="match status" value="1"/>
</dbReference>
<feature type="compositionally biased region" description="Low complexity" evidence="7">
    <location>
        <begin position="443"/>
        <end position="455"/>
    </location>
</feature>
<evidence type="ECO:0000256" key="4">
    <source>
        <dbReference type="ARBA" id="ARBA00023155"/>
    </source>
</evidence>
<keyword evidence="4 6" id="KW-0371">Homeobox</keyword>
<proteinExistence type="predicted"/>
<keyword evidence="3 6" id="KW-0238">DNA-binding</keyword>
<feature type="DNA-binding region" description="Homeobox" evidence="6">
    <location>
        <begin position="308"/>
        <end position="377"/>
    </location>
</feature>
<feature type="compositionally biased region" description="Basic and acidic residues" evidence="7">
    <location>
        <begin position="250"/>
        <end position="273"/>
    </location>
</feature>
<evidence type="ECO:0000256" key="3">
    <source>
        <dbReference type="ARBA" id="ARBA00023125"/>
    </source>
</evidence>